<feature type="transmembrane region" description="Helical" evidence="2">
    <location>
        <begin position="102"/>
        <end position="122"/>
    </location>
</feature>
<evidence type="ECO:0000313" key="3">
    <source>
        <dbReference type="EMBL" id="GFH55510.1"/>
    </source>
</evidence>
<feature type="region of interest" description="Disordered" evidence="1">
    <location>
        <begin position="168"/>
        <end position="205"/>
    </location>
</feature>
<organism evidence="3 4">
    <name type="scientific">Chaetoceros tenuissimus</name>
    <dbReference type="NCBI Taxonomy" id="426638"/>
    <lineage>
        <taxon>Eukaryota</taxon>
        <taxon>Sar</taxon>
        <taxon>Stramenopiles</taxon>
        <taxon>Ochrophyta</taxon>
        <taxon>Bacillariophyta</taxon>
        <taxon>Coscinodiscophyceae</taxon>
        <taxon>Chaetocerotophycidae</taxon>
        <taxon>Chaetocerotales</taxon>
        <taxon>Chaetocerotaceae</taxon>
        <taxon>Chaetoceros</taxon>
    </lineage>
</organism>
<reference evidence="3 4" key="1">
    <citation type="journal article" date="2021" name="Sci. Rep.">
        <title>The genome of the diatom Chaetoceros tenuissimus carries an ancient integrated fragment of an extant virus.</title>
        <authorList>
            <person name="Hongo Y."/>
            <person name="Kimura K."/>
            <person name="Takaki Y."/>
            <person name="Yoshida Y."/>
            <person name="Baba S."/>
            <person name="Kobayashi G."/>
            <person name="Nagasaki K."/>
            <person name="Hano T."/>
            <person name="Tomaru Y."/>
        </authorList>
    </citation>
    <scope>NUCLEOTIDE SEQUENCE [LARGE SCALE GENOMIC DNA]</scope>
    <source>
        <strain evidence="3 4">NIES-3715</strain>
    </source>
</reference>
<keyword evidence="4" id="KW-1185">Reference proteome</keyword>
<evidence type="ECO:0000313" key="4">
    <source>
        <dbReference type="Proteomes" id="UP001054902"/>
    </source>
</evidence>
<sequence>MRGEKADRDALLFLMPIVAGSFLLIISNFTRLTIHVYKAEELMRLEQAQQRNAPENVEKYSFCKEVMKYFCQCCMCRKHSEEEEEDPPKRSLAFESFIQSSLWVAIYMLIYIPPVVVFAANARGKSPPKPKIQKTRRVYPQLKDAPYWVVFVIVLFSGGECPKEIDFGSSYTNHSSSPPEPTPEEEEADAEKKRISQMTPSENEQALRDMIGDEDIFSNDFWLKHFGHCSKFRQ</sequence>
<comment type="caution">
    <text evidence="3">The sequence shown here is derived from an EMBL/GenBank/DDBJ whole genome shotgun (WGS) entry which is preliminary data.</text>
</comment>
<accession>A0AAD3D2T3</accession>
<feature type="transmembrane region" description="Helical" evidence="2">
    <location>
        <begin position="12"/>
        <end position="34"/>
    </location>
</feature>
<evidence type="ECO:0000256" key="2">
    <source>
        <dbReference type="SAM" id="Phobius"/>
    </source>
</evidence>
<proteinExistence type="predicted"/>
<evidence type="ECO:0000256" key="1">
    <source>
        <dbReference type="SAM" id="MobiDB-lite"/>
    </source>
</evidence>
<name>A0AAD3D2T3_9STRA</name>
<gene>
    <name evidence="3" type="ORF">CTEN210_11986</name>
</gene>
<keyword evidence="2" id="KW-0812">Transmembrane</keyword>
<dbReference type="Proteomes" id="UP001054902">
    <property type="component" value="Unassembled WGS sequence"/>
</dbReference>
<protein>
    <submittedName>
        <fullName evidence="3">Uncharacterized protein</fullName>
    </submittedName>
</protein>
<dbReference type="EMBL" id="BLLK01000049">
    <property type="protein sequence ID" value="GFH55510.1"/>
    <property type="molecule type" value="Genomic_DNA"/>
</dbReference>
<keyword evidence="2" id="KW-1133">Transmembrane helix</keyword>
<dbReference type="AlphaFoldDB" id="A0AAD3D2T3"/>
<keyword evidence="2" id="KW-0472">Membrane</keyword>